<sequence>MRLINHVTTIFKKIIFWIIIVIIFFFLGKNLIQTWQEIPFEKLKFNFLFVIISFIPIFLNFLYGAYLWQKILSNLGEKISFKYSLSITGVSILGKYLPGKIWYAAGRVYFIKKLGVKEEKGFLSMALETGLLLLSSLIIFILSPFIYNFTTLRSYIFLAIILTIIFVIALHPFFADKIIKTICGILRRPFVELRYSYASMLFLTLLYGIAWIIYGIGFFFLINSFYPISYNKFIDLTSVFAISWNLGFIALFAPAGLGIREGILTLLLSLYFPKPVAIIISLLSRLWITIAEILFALFSLKFLPGRISEHSSE</sequence>
<evidence type="ECO:0000256" key="1">
    <source>
        <dbReference type="ARBA" id="ARBA00004651"/>
    </source>
</evidence>
<evidence type="ECO:0000256" key="3">
    <source>
        <dbReference type="ARBA" id="ARBA00022692"/>
    </source>
</evidence>
<comment type="caution">
    <text evidence="7">The sequence shown here is derived from an EMBL/GenBank/DDBJ whole genome shotgun (WGS) entry which is preliminary data.</text>
</comment>
<evidence type="ECO:0000256" key="5">
    <source>
        <dbReference type="ARBA" id="ARBA00023136"/>
    </source>
</evidence>
<comment type="subcellular location">
    <subcellularLocation>
        <location evidence="1">Cell membrane</location>
        <topology evidence="1">Multi-pass membrane protein</topology>
    </subcellularLocation>
</comment>
<feature type="transmembrane region" description="Helical" evidence="6">
    <location>
        <begin position="47"/>
        <end position="68"/>
    </location>
</feature>
<feature type="transmembrane region" description="Helical" evidence="6">
    <location>
        <begin position="122"/>
        <end position="143"/>
    </location>
</feature>
<dbReference type="InterPro" id="IPR022791">
    <property type="entry name" value="L-PG_synthase/AglD"/>
</dbReference>
<feature type="transmembrane region" description="Helical" evidence="6">
    <location>
        <begin position="233"/>
        <end position="256"/>
    </location>
</feature>
<evidence type="ECO:0000313" key="7">
    <source>
        <dbReference type="EMBL" id="HDY59258.1"/>
    </source>
</evidence>
<evidence type="ECO:0000256" key="2">
    <source>
        <dbReference type="ARBA" id="ARBA00022475"/>
    </source>
</evidence>
<proteinExistence type="predicted"/>
<feature type="transmembrane region" description="Helical" evidence="6">
    <location>
        <begin position="195"/>
        <end position="221"/>
    </location>
</feature>
<dbReference type="Pfam" id="PF03706">
    <property type="entry name" value="LPG_synthase_TM"/>
    <property type="match status" value="1"/>
</dbReference>
<reference evidence="7" key="1">
    <citation type="journal article" date="2020" name="mSystems">
        <title>Genome- and Community-Level Interaction Insights into Carbon Utilization and Element Cycling Functions of Hydrothermarchaeota in Hydrothermal Sediment.</title>
        <authorList>
            <person name="Zhou Z."/>
            <person name="Liu Y."/>
            <person name="Xu W."/>
            <person name="Pan J."/>
            <person name="Luo Z.H."/>
            <person name="Li M."/>
        </authorList>
    </citation>
    <scope>NUCLEOTIDE SEQUENCE [LARGE SCALE GENOMIC DNA]</scope>
    <source>
        <strain evidence="7">SpSt-258</strain>
    </source>
</reference>
<protein>
    <recommendedName>
        <fullName evidence="8">Flippase-like domain-containing protein</fullName>
    </recommendedName>
</protein>
<keyword evidence="4 6" id="KW-1133">Transmembrane helix</keyword>
<dbReference type="AlphaFoldDB" id="A0A7V0Z630"/>
<dbReference type="GO" id="GO:0005886">
    <property type="term" value="C:plasma membrane"/>
    <property type="evidence" value="ECO:0007669"/>
    <property type="project" value="UniProtKB-SubCell"/>
</dbReference>
<keyword evidence="5 6" id="KW-0472">Membrane</keyword>
<accession>A0A7V0Z630</accession>
<feature type="transmembrane region" description="Helical" evidence="6">
    <location>
        <begin position="7"/>
        <end position="27"/>
    </location>
</feature>
<feature type="transmembrane region" description="Helical" evidence="6">
    <location>
        <begin position="155"/>
        <end position="175"/>
    </location>
</feature>
<name>A0A7V0Z630_UNCW3</name>
<evidence type="ECO:0000256" key="4">
    <source>
        <dbReference type="ARBA" id="ARBA00022989"/>
    </source>
</evidence>
<dbReference type="EMBL" id="DSKY01000018">
    <property type="protein sequence ID" value="HDY59258.1"/>
    <property type="molecule type" value="Genomic_DNA"/>
</dbReference>
<organism evidence="7">
    <name type="scientific">candidate division WOR-3 bacterium</name>
    <dbReference type="NCBI Taxonomy" id="2052148"/>
    <lineage>
        <taxon>Bacteria</taxon>
        <taxon>Bacteria division WOR-3</taxon>
    </lineage>
</organism>
<evidence type="ECO:0008006" key="8">
    <source>
        <dbReference type="Google" id="ProtNLM"/>
    </source>
</evidence>
<gene>
    <name evidence="7" type="ORF">ENP86_06875</name>
</gene>
<keyword evidence="2" id="KW-1003">Cell membrane</keyword>
<feature type="transmembrane region" description="Helical" evidence="6">
    <location>
        <begin position="80"/>
        <end position="97"/>
    </location>
</feature>
<feature type="transmembrane region" description="Helical" evidence="6">
    <location>
        <begin position="276"/>
        <end position="298"/>
    </location>
</feature>
<evidence type="ECO:0000256" key="6">
    <source>
        <dbReference type="SAM" id="Phobius"/>
    </source>
</evidence>
<keyword evidence="3 6" id="KW-0812">Transmembrane</keyword>